<sequence>MLQVGSPVMKKVPGSFFDTIPHFVFREICSYIDIDKLKGFRRINKTWNVEVISCLLGFSRLSVRKLDRNTLNFYKSYGKFMTDLNFLGANPVFSRKALDAVRRNCHNITSLRIRLTPDWVSASQLIIYLGFSQGGLKELYLSGSVTEPFIKSISPALNRLESFELGDDNSCPFLVAPLVGHLTCPRLRSLTIWWNRGEKSILDSLYNQMPSLDVINYIKTEFTHRSYAYEGVNNGSITSRISIRPKDNYVTYYERNVGLIGVSFKLHFEKPRQNFSRTRITLSNHLNLLEGSCTSHDYFYKLTEQYPNLKSATFSSIGWFAFYNELLVWTSKLEEVHFKIDPWCYEVNLPQMEFRAKAFTFVLNRNIEPSFFSWIAANFPRLEELTVSKVSGNYSLEGLEFKSLVRFNGNRLISY</sequence>
<gene>
    <name evidence="1" type="ORF">DSO57_1008758</name>
</gene>
<comment type="caution">
    <text evidence="1">The sequence shown here is derived from an EMBL/GenBank/DDBJ whole genome shotgun (WGS) entry which is preliminary data.</text>
</comment>
<dbReference type="Proteomes" id="UP001165960">
    <property type="component" value="Unassembled WGS sequence"/>
</dbReference>
<evidence type="ECO:0000313" key="2">
    <source>
        <dbReference type="Proteomes" id="UP001165960"/>
    </source>
</evidence>
<evidence type="ECO:0000313" key="1">
    <source>
        <dbReference type="EMBL" id="KAJ9085970.1"/>
    </source>
</evidence>
<organism evidence="1 2">
    <name type="scientific">Entomophthora muscae</name>
    <dbReference type="NCBI Taxonomy" id="34485"/>
    <lineage>
        <taxon>Eukaryota</taxon>
        <taxon>Fungi</taxon>
        <taxon>Fungi incertae sedis</taxon>
        <taxon>Zoopagomycota</taxon>
        <taxon>Entomophthoromycotina</taxon>
        <taxon>Entomophthoromycetes</taxon>
        <taxon>Entomophthorales</taxon>
        <taxon>Entomophthoraceae</taxon>
        <taxon>Entomophthora</taxon>
    </lineage>
</organism>
<accession>A0ACC2UGJ1</accession>
<protein>
    <submittedName>
        <fullName evidence="1">Uncharacterized protein</fullName>
    </submittedName>
</protein>
<name>A0ACC2UGJ1_9FUNG</name>
<dbReference type="EMBL" id="QTSX02000737">
    <property type="protein sequence ID" value="KAJ9085970.1"/>
    <property type="molecule type" value="Genomic_DNA"/>
</dbReference>
<proteinExistence type="predicted"/>
<reference evidence="1" key="1">
    <citation type="submission" date="2022-04" db="EMBL/GenBank/DDBJ databases">
        <title>Genome of the entomopathogenic fungus Entomophthora muscae.</title>
        <authorList>
            <person name="Elya C."/>
            <person name="Lovett B.R."/>
            <person name="Lee E."/>
            <person name="Macias A.M."/>
            <person name="Hajek A.E."/>
            <person name="De Bivort B.L."/>
            <person name="Kasson M.T."/>
            <person name="De Fine Licht H.H."/>
            <person name="Stajich J.E."/>
        </authorList>
    </citation>
    <scope>NUCLEOTIDE SEQUENCE</scope>
    <source>
        <strain evidence="1">Berkeley</strain>
    </source>
</reference>
<keyword evidence="2" id="KW-1185">Reference proteome</keyword>